<dbReference type="AlphaFoldDB" id="A0A0H5S0N7"/>
<keyword evidence="4 7" id="KW-0747">Spliceosome</keyword>
<organism evidence="8">
    <name type="scientific">Brugia malayi</name>
    <name type="common">Filarial nematode worm</name>
    <dbReference type="NCBI Taxonomy" id="6279"/>
    <lineage>
        <taxon>Eukaryota</taxon>
        <taxon>Metazoa</taxon>
        <taxon>Ecdysozoa</taxon>
        <taxon>Nematoda</taxon>
        <taxon>Chromadorea</taxon>
        <taxon>Rhabditida</taxon>
        <taxon>Spirurina</taxon>
        <taxon>Spiruromorpha</taxon>
        <taxon>Filarioidea</taxon>
        <taxon>Onchocercidae</taxon>
        <taxon>Brugia</taxon>
    </lineage>
</organism>
<keyword evidence="3 7" id="KW-0507">mRNA processing</keyword>
<evidence type="ECO:0000256" key="5">
    <source>
        <dbReference type="ARBA" id="ARBA00023187"/>
    </source>
</evidence>
<protein>
    <recommendedName>
        <fullName evidence="7">Pre-mRNA-splicing factor 38</fullName>
    </recommendedName>
</protein>
<dbReference type="EMBL" id="LN855943">
    <property type="protein sequence ID" value="CRZ22184.1"/>
    <property type="molecule type" value="Genomic_DNA"/>
</dbReference>
<keyword evidence="5 7" id="KW-0508">mRNA splicing</keyword>
<gene>
    <name evidence="8 9" type="ORF">Bm8282</name>
    <name evidence="8" type="ORF">BM_Bm8282</name>
</gene>
<keyword evidence="6 7" id="KW-0539">Nucleus</keyword>
<reference evidence="8" key="1">
    <citation type="journal article" date="2007" name="Science">
        <title>Draft genome of the filarial nematode parasite Brugia malayi.</title>
        <authorList>
            <person name="Ghedin E."/>
            <person name="Wang S."/>
            <person name="Spiro D."/>
            <person name="Caler E."/>
            <person name="Zhao Q."/>
            <person name="Crabtree J."/>
            <person name="Allen J.E."/>
            <person name="Delcher A.L."/>
            <person name="Guiliano D.B."/>
            <person name="Miranda-Saavedra D."/>
            <person name="Angiuoli S.V."/>
            <person name="Creasy T."/>
            <person name="Amedeo P."/>
            <person name="Haas B."/>
            <person name="El-Sayed N.M."/>
            <person name="Wortman J.R."/>
            <person name="Feldblyum T."/>
            <person name="Tallon L."/>
            <person name="Schatz M."/>
            <person name="Shumway M."/>
            <person name="Koo H."/>
            <person name="Salzberg S.L."/>
            <person name="Schobel S."/>
            <person name="Pertea M."/>
            <person name="Pop M."/>
            <person name="White O."/>
            <person name="Barton G.J."/>
            <person name="Carlow C.K."/>
            <person name="Crawford M.J."/>
            <person name="Daub J."/>
            <person name="Dimmic M.W."/>
            <person name="Estes C.F."/>
            <person name="Foster J.M."/>
            <person name="Ganatra M."/>
            <person name="Gregory W.F."/>
            <person name="Johnson N.M."/>
            <person name="Jin J."/>
            <person name="Komuniecki R."/>
            <person name="Korf I."/>
            <person name="Kumar S."/>
            <person name="Laney S."/>
            <person name="Li B.W."/>
            <person name="Li W."/>
            <person name="Lindblom T.H."/>
            <person name="Lustigman S."/>
            <person name="Ma D."/>
            <person name="Maina C.V."/>
            <person name="Martin D.M."/>
            <person name="McCarter J.P."/>
            <person name="McReynolds L."/>
            <person name="Mitreva M."/>
            <person name="Nutman T.B."/>
            <person name="Parkinson J."/>
            <person name="Peregrin-Alvarez J.M."/>
            <person name="Poole C."/>
            <person name="Ren Q."/>
            <person name="Saunders L."/>
            <person name="Sluder A.E."/>
            <person name="Smith K."/>
            <person name="Stanke M."/>
            <person name="Unnasch T.R."/>
            <person name="Ware J."/>
            <person name="Wei A.D."/>
            <person name="Weil G."/>
            <person name="Williams D.J."/>
            <person name="Zhang Y."/>
            <person name="Williams S.A."/>
            <person name="Fraser-Liggett C."/>
            <person name="Slatko B."/>
            <person name="Blaxter M.L."/>
            <person name="Scott A.L."/>
        </authorList>
    </citation>
    <scope>NUCLEOTIDE SEQUENCE</scope>
    <source>
        <strain evidence="8">FR3</strain>
    </source>
</reference>
<evidence type="ECO:0000256" key="2">
    <source>
        <dbReference type="ARBA" id="ARBA00006164"/>
    </source>
</evidence>
<evidence type="ECO:0000256" key="6">
    <source>
        <dbReference type="ARBA" id="ARBA00023242"/>
    </source>
</evidence>
<dbReference type="GO" id="GO:0005681">
    <property type="term" value="C:spliceosomal complex"/>
    <property type="evidence" value="ECO:0007669"/>
    <property type="project" value="UniProtKB-KW"/>
</dbReference>
<evidence type="ECO:0000313" key="8">
    <source>
        <dbReference type="EMBL" id="CRZ22184.1"/>
    </source>
</evidence>
<evidence type="ECO:0000256" key="1">
    <source>
        <dbReference type="ARBA" id="ARBA00004123"/>
    </source>
</evidence>
<evidence type="ECO:0000256" key="3">
    <source>
        <dbReference type="ARBA" id="ARBA00022664"/>
    </source>
</evidence>
<dbReference type="WormBase" id="Bm8282">
    <property type="protein sequence ID" value="BM42069"/>
    <property type="gene ID" value="WBGene00228543"/>
</dbReference>
<dbReference type="GO" id="GO:0000398">
    <property type="term" value="P:mRNA splicing, via spliceosome"/>
    <property type="evidence" value="ECO:0007669"/>
    <property type="project" value="UniProtKB-UniRule"/>
</dbReference>
<sequence>MSQFGVGTGSTNVMYEGDLTDNSIPDMQNITKKNDILPLWGNTQTMNLNALVLENIIQCIYYKNYLAETIGFQQLTEEIYYSETS</sequence>
<comment type="subcellular location">
    <subcellularLocation>
        <location evidence="1 7">Nucleus</location>
    </subcellularLocation>
</comment>
<evidence type="ECO:0000313" key="9">
    <source>
        <dbReference type="WormBase" id="Bm8282"/>
    </source>
</evidence>
<name>A0A0H5S0N7_BRUMA</name>
<accession>A0A0H5S0N7</accession>
<reference evidence="8" key="2">
    <citation type="submission" date="2012-12" db="EMBL/GenBank/DDBJ databases">
        <authorList>
            <person name="Gao Y.W."/>
            <person name="Fan S.T."/>
            <person name="Sun H.T."/>
            <person name="Wang Z."/>
            <person name="Gao X.L."/>
            <person name="Li Y.G."/>
            <person name="Wang T.C."/>
            <person name="Zhang K."/>
            <person name="Xu W.W."/>
            <person name="Yu Z.J."/>
            <person name="Xia X.Z."/>
        </authorList>
    </citation>
    <scope>NUCLEOTIDE SEQUENCE</scope>
    <source>
        <strain evidence="8">FR3</strain>
    </source>
</reference>
<comment type="function">
    <text evidence="7">Required for pre-mRNA splicing.</text>
</comment>
<dbReference type="InterPro" id="IPR005037">
    <property type="entry name" value="PRP38"/>
</dbReference>
<evidence type="ECO:0000256" key="4">
    <source>
        <dbReference type="ARBA" id="ARBA00022728"/>
    </source>
</evidence>
<evidence type="ECO:0000256" key="7">
    <source>
        <dbReference type="RuleBase" id="RU367025"/>
    </source>
</evidence>
<comment type="similarity">
    <text evidence="2 7">Belongs to the PRP38 family.</text>
</comment>
<dbReference type="Pfam" id="PF03371">
    <property type="entry name" value="PRP38"/>
    <property type="match status" value="1"/>
</dbReference>
<proteinExistence type="inferred from homology"/>